<dbReference type="InterPro" id="IPR048907">
    <property type="entry name" value="WHD_MCM_arc"/>
</dbReference>
<dbReference type="Pfam" id="PF14551">
    <property type="entry name" value="MCM_N"/>
    <property type="match status" value="1"/>
</dbReference>
<dbReference type="Gene3D" id="2.20.28.10">
    <property type="match status" value="1"/>
</dbReference>
<evidence type="ECO:0000256" key="6">
    <source>
        <dbReference type="ARBA" id="ARBA00022806"/>
    </source>
</evidence>
<dbReference type="InterPro" id="IPR027417">
    <property type="entry name" value="P-loop_NTPase"/>
</dbReference>
<dbReference type="PANTHER" id="PTHR11630">
    <property type="entry name" value="DNA REPLICATION LICENSING FACTOR MCM FAMILY MEMBER"/>
    <property type="match status" value="1"/>
</dbReference>
<keyword evidence="7 9" id="KW-0067">ATP-binding</keyword>
<organism evidence="11 12">
    <name type="scientific">Ignisphaera aggregans</name>
    <dbReference type="NCBI Taxonomy" id="334771"/>
    <lineage>
        <taxon>Archaea</taxon>
        <taxon>Thermoproteota</taxon>
        <taxon>Thermoprotei</taxon>
        <taxon>Desulfurococcales</taxon>
        <taxon>Desulfurococcaceae</taxon>
        <taxon>Ignisphaera</taxon>
    </lineage>
</organism>
<keyword evidence="8 9" id="KW-0238">DNA-binding</keyword>
<dbReference type="GO" id="GO:0017116">
    <property type="term" value="F:single-stranded DNA helicase activity"/>
    <property type="evidence" value="ECO:0007669"/>
    <property type="project" value="TreeGrafter"/>
</dbReference>
<dbReference type="EC" id="3.6.4.12" evidence="2"/>
<dbReference type="InterPro" id="IPR036388">
    <property type="entry name" value="WH-like_DNA-bd_sf"/>
</dbReference>
<dbReference type="Gene3D" id="2.40.50.140">
    <property type="entry name" value="Nucleic acid-binding proteins"/>
    <property type="match status" value="1"/>
</dbReference>
<evidence type="ECO:0000256" key="7">
    <source>
        <dbReference type="ARBA" id="ARBA00022840"/>
    </source>
</evidence>
<keyword evidence="5" id="KW-0378">Hydrolase</keyword>
<dbReference type="InterPro" id="IPR041562">
    <property type="entry name" value="MCM_lid"/>
</dbReference>
<keyword evidence="4 9" id="KW-0547">Nucleotide-binding</keyword>
<dbReference type="Gene3D" id="1.10.10.10">
    <property type="entry name" value="Winged helix-like DNA-binding domain superfamily/Winged helix DNA-binding domain"/>
    <property type="match status" value="1"/>
</dbReference>
<dbReference type="SMART" id="SM00350">
    <property type="entry name" value="MCM"/>
    <property type="match status" value="1"/>
</dbReference>
<proteinExistence type="inferred from homology"/>
<comment type="similarity">
    <text evidence="1 9">Belongs to the MCM family.</text>
</comment>
<dbReference type="FunFam" id="3.40.50.300:FF:000826">
    <property type="entry name" value="Replicative DNA helicase Mcm"/>
    <property type="match status" value="1"/>
</dbReference>
<dbReference type="Pfam" id="PF21100">
    <property type="entry name" value="WHD_MCM"/>
    <property type="match status" value="1"/>
</dbReference>
<dbReference type="Proteomes" id="UP000605805">
    <property type="component" value="Unassembled WGS sequence"/>
</dbReference>
<dbReference type="AlphaFoldDB" id="A0A832YYQ6"/>
<dbReference type="PRINTS" id="PR01657">
    <property type="entry name" value="MCMFAMILY"/>
</dbReference>
<dbReference type="EMBL" id="DQTV01000015">
    <property type="protein sequence ID" value="HIP56582.1"/>
    <property type="molecule type" value="Genomic_DNA"/>
</dbReference>
<dbReference type="FunFam" id="2.20.28.10:FF:000003">
    <property type="entry name" value="DNA helicase"/>
    <property type="match status" value="1"/>
</dbReference>
<dbReference type="Gene3D" id="3.30.1640.10">
    <property type="entry name" value="mini-chromosome maintenance (MCM) complex, chain A, domain 1"/>
    <property type="match status" value="1"/>
</dbReference>
<protein>
    <recommendedName>
        <fullName evidence="2">DNA helicase</fullName>
        <ecNumber evidence="2">3.6.4.12</ecNumber>
    </recommendedName>
</protein>
<dbReference type="Pfam" id="PF17855">
    <property type="entry name" value="MCM_lid"/>
    <property type="match status" value="1"/>
</dbReference>
<keyword evidence="6" id="KW-0347">Helicase</keyword>
<evidence type="ECO:0000313" key="11">
    <source>
        <dbReference type="EMBL" id="HIP56582.1"/>
    </source>
</evidence>
<dbReference type="Pfam" id="PF17207">
    <property type="entry name" value="MCM_OB"/>
    <property type="match status" value="1"/>
</dbReference>
<dbReference type="InterPro" id="IPR027925">
    <property type="entry name" value="MCM_N"/>
</dbReference>
<dbReference type="CDD" id="cd17761">
    <property type="entry name" value="MCM_arch"/>
    <property type="match status" value="1"/>
</dbReference>
<dbReference type="InterPro" id="IPR033762">
    <property type="entry name" value="MCM_OB"/>
</dbReference>
<dbReference type="SUPFAM" id="SSF50249">
    <property type="entry name" value="Nucleic acid-binding proteins"/>
    <property type="match status" value="1"/>
</dbReference>
<evidence type="ECO:0000256" key="1">
    <source>
        <dbReference type="ARBA" id="ARBA00008010"/>
    </source>
</evidence>
<dbReference type="GO" id="GO:0016787">
    <property type="term" value="F:hydrolase activity"/>
    <property type="evidence" value="ECO:0007669"/>
    <property type="project" value="UniProtKB-KW"/>
</dbReference>
<dbReference type="GO" id="GO:0003697">
    <property type="term" value="F:single-stranded DNA binding"/>
    <property type="evidence" value="ECO:0007669"/>
    <property type="project" value="TreeGrafter"/>
</dbReference>
<dbReference type="GO" id="GO:0006260">
    <property type="term" value="P:DNA replication"/>
    <property type="evidence" value="ECO:0007669"/>
    <property type="project" value="UniProtKB-KW"/>
</dbReference>
<dbReference type="InterPro" id="IPR001208">
    <property type="entry name" value="MCM_dom"/>
</dbReference>
<evidence type="ECO:0000256" key="4">
    <source>
        <dbReference type="ARBA" id="ARBA00022741"/>
    </source>
</evidence>
<gene>
    <name evidence="11" type="ORF">EYH02_00715</name>
</gene>
<evidence type="ECO:0000256" key="5">
    <source>
        <dbReference type="ARBA" id="ARBA00022801"/>
    </source>
</evidence>
<dbReference type="PANTHER" id="PTHR11630:SF66">
    <property type="entry name" value="DNA REPLICATION LICENSING FACTOR MCM4"/>
    <property type="match status" value="1"/>
</dbReference>
<dbReference type="Gene3D" id="3.40.50.300">
    <property type="entry name" value="P-loop containing nucleotide triphosphate hydrolases"/>
    <property type="match status" value="1"/>
</dbReference>
<keyword evidence="3" id="KW-0235">DNA replication</keyword>
<sequence>MVVEIEEGIETVDRVSEIESFLKEFRDESGRLKYRERIRVMILENRNDVEVDFGDIISFSPSLADFIINNPDKAFEMFSEAIKRVVELEYPEYLERYSTYVVRFRDVPHLVKIRDIRSTHIGKLISIEGIVVRSTPPKQRMVKAVFLHEPCGNEITVAVNSDVVEKPTLCPFCGKSTGFRLLEDRSEFEDFQRLVIQERPEEVPPGQLPRSIEADVRGSLVDTCRPGDRVNVVGVLRLRGQKSSRKAKTIYDVYIDVNNIIVSQRVLEEIEITKEDEERILELARDPMIRRKIISSIAPGIYGMWDIKEAIALLLFGGVPKVLPDGTRIRGDIHVLIIGDPGTAKSQLLQYVTRIAPRAIYTTGRGSTAAGLTAAVVRDKQTGEYYLEAGALVLADGGIACIDEIDKMREEDRVAIHEAMEQQTVSIAKAGIVARLNARTAILAAGNPKYGRYLPNRSISENVNLPPTILSRFDLIFVIRDTPSMERDRNLARHITLVHGAPEGVKPPIEPELLRKYIAYARKYVRPVLTEEARRLIEEFFVEMRKRSLEVPDAPIAITARQLEALIRLAEAHARMALRDKVTAEDAAEAIRLMKSMLESVGIDVESGEIDVDVIMTGKPKSQREKMLILEEIIRELAKEEGCAKVRAIVSRGKQRGLDERFIEEMLTKMKREGLIFEAKEGCYAFVL</sequence>
<comment type="caution">
    <text evidence="11">The sequence shown here is derived from an EMBL/GenBank/DDBJ whole genome shotgun (WGS) entry which is preliminary data.</text>
</comment>
<evidence type="ECO:0000256" key="3">
    <source>
        <dbReference type="ARBA" id="ARBA00022705"/>
    </source>
</evidence>
<dbReference type="GO" id="GO:0005524">
    <property type="term" value="F:ATP binding"/>
    <property type="evidence" value="ECO:0007669"/>
    <property type="project" value="UniProtKB-KW"/>
</dbReference>
<dbReference type="NCBIfam" id="NF040949">
    <property type="entry name" value="minchrom_main_MCM"/>
    <property type="match status" value="1"/>
</dbReference>
<feature type="domain" description="MCM C-terminal AAA(+) ATPase" evidence="10">
    <location>
        <begin position="289"/>
        <end position="495"/>
    </location>
</feature>
<reference evidence="11" key="1">
    <citation type="journal article" date="2020" name="ISME J.">
        <title>Gammaproteobacteria mediating utilization of methyl-, sulfur- and petroleum organic compounds in deep ocean hydrothermal plumes.</title>
        <authorList>
            <person name="Zhou Z."/>
            <person name="Liu Y."/>
            <person name="Pan J."/>
            <person name="Cron B.R."/>
            <person name="Toner B.M."/>
            <person name="Anantharaman K."/>
            <person name="Breier J.A."/>
            <person name="Dick G.J."/>
            <person name="Li M."/>
        </authorList>
    </citation>
    <scope>NUCLEOTIDE SEQUENCE</scope>
    <source>
        <strain evidence="11">SZUA-1435</strain>
    </source>
</reference>
<evidence type="ECO:0000256" key="8">
    <source>
        <dbReference type="ARBA" id="ARBA00023125"/>
    </source>
</evidence>
<name>A0A832YYQ6_9CREN</name>
<dbReference type="InterPro" id="IPR012340">
    <property type="entry name" value="NA-bd_OB-fold"/>
</dbReference>
<dbReference type="SUPFAM" id="SSF52540">
    <property type="entry name" value="P-loop containing nucleoside triphosphate hydrolases"/>
    <property type="match status" value="1"/>
</dbReference>
<dbReference type="Pfam" id="PF00493">
    <property type="entry name" value="MCM"/>
    <property type="match status" value="1"/>
</dbReference>
<dbReference type="PROSITE" id="PS50051">
    <property type="entry name" value="MCM_2"/>
    <property type="match status" value="1"/>
</dbReference>
<dbReference type="InterPro" id="IPR003593">
    <property type="entry name" value="AAA+_ATPase"/>
</dbReference>
<evidence type="ECO:0000256" key="9">
    <source>
        <dbReference type="RuleBase" id="RU004070"/>
    </source>
</evidence>
<dbReference type="InterPro" id="IPR031327">
    <property type="entry name" value="MCM"/>
</dbReference>
<accession>A0A832YYQ6</accession>
<dbReference type="GO" id="GO:0042555">
    <property type="term" value="C:MCM complex"/>
    <property type="evidence" value="ECO:0007669"/>
    <property type="project" value="TreeGrafter"/>
</dbReference>
<evidence type="ECO:0000313" key="12">
    <source>
        <dbReference type="Proteomes" id="UP000605805"/>
    </source>
</evidence>
<evidence type="ECO:0000259" key="10">
    <source>
        <dbReference type="PROSITE" id="PS50051"/>
    </source>
</evidence>
<evidence type="ECO:0000256" key="2">
    <source>
        <dbReference type="ARBA" id="ARBA00012551"/>
    </source>
</evidence>
<dbReference type="SMART" id="SM00382">
    <property type="entry name" value="AAA"/>
    <property type="match status" value="1"/>
</dbReference>